<dbReference type="Pfam" id="PF21093">
    <property type="entry name" value="Nup188_N-subdom_III"/>
    <property type="match status" value="1"/>
</dbReference>
<evidence type="ECO:0000256" key="2">
    <source>
        <dbReference type="ARBA" id="ARBA00022448"/>
    </source>
</evidence>
<evidence type="ECO:0000256" key="9">
    <source>
        <dbReference type="ARBA" id="ARBA00040174"/>
    </source>
</evidence>
<dbReference type="GO" id="GO:0017056">
    <property type="term" value="F:structural constituent of nuclear pore"/>
    <property type="evidence" value="ECO:0007669"/>
    <property type="project" value="InterPro"/>
</dbReference>
<evidence type="ECO:0000256" key="1">
    <source>
        <dbReference type="ARBA" id="ARBA00004567"/>
    </source>
</evidence>
<evidence type="ECO:0000256" key="10">
    <source>
        <dbReference type="SAM" id="MobiDB-lite"/>
    </source>
</evidence>
<evidence type="ECO:0000313" key="13">
    <source>
        <dbReference type="EMBL" id="KAK8787522.1"/>
    </source>
</evidence>
<protein>
    <recommendedName>
        <fullName evidence="9">Nucleoporin NUP188</fullName>
    </recommendedName>
</protein>
<feature type="domain" description="Nucleoporin Nup188 N-terminal" evidence="11">
    <location>
        <begin position="60"/>
        <end position="330"/>
    </location>
</feature>
<keyword evidence="3" id="KW-0509">mRNA transport</keyword>
<keyword evidence="2" id="KW-0813">Transport</keyword>
<dbReference type="GO" id="GO:0006405">
    <property type="term" value="P:RNA export from nucleus"/>
    <property type="evidence" value="ECO:0007669"/>
    <property type="project" value="TreeGrafter"/>
</dbReference>
<keyword evidence="6" id="KW-0906">Nuclear pore complex</keyword>
<dbReference type="EMBL" id="JARKHS020001744">
    <property type="protein sequence ID" value="KAK8787522.1"/>
    <property type="molecule type" value="Genomic_DNA"/>
</dbReference>
<evidence type="ECO:0000256" key="8">
    <source>
        <dbReference type="ARBA" id="ARBA00038387"/>
    </source>
</evidence>
<keyword evidence="7" id="KW-0539">Nucleus</keyword>
<comment type="similarity">
    <text evidence="8">Belongs to the Nup188 family.</text>
</comment>
<dbReference type="GO" id="GO:0051028">
    <property type="term" value="P:mRNA transport"/>
    <property type="evidence" value="ECO:0007669"/>
    <property type="project" value="UniProtKB-KW"/>
</dbReference>
<feature type="domain" description="Nucleoporin Nup188 N-terminal subdomain III" evidence="12">
    <location>
        <begin position="528"/>
        <end position="921"/>
    </location>
</feature>
<dbReference type="Pfam" id="PF10487">
    <property type="entry name" value="Nup188_N"/>
    <property type="match status" value="1"/>
</dbReference>
<dbReference type="GO" id="GO:0006606">
    <property type="term" value="P:protein import into nucleus"/>
    <property type="evidence" value="ECO:0007669"/>
    <property type="project" value="TreeGrafter"/>
</dbReference>
<keyword evidence="4" id="KW-0653">Protein transport</keyword>
<dbReference type="PANTHER" id="PTHR31431">
    <property type="entry name" value="NUCLEOPORIN NUP188 HOMOLOG"/>
    <property type="match status" value="1"/>
</dbReference>
<organism evidence="13 14">
    <name type="scientific">Amblyomma americanum</name>
    <name type="common">Lone star tick</name>
    <dbReference type="NCBI Taxonomy" id="6943"/>
    <lineage>
        <taxon>Eukaryota</taxon>
        <taxon>Metazoa</taxon>
        <taxon>Ecdysozoa</taxon>
        <taxon>Arthropoda</taxon>
        <taxon>Chelicerata</taxon>
        <taxon>Arachnida</taxon>
        <taxon>Acari</taxon>
        <taxon>Parasitiformes</taxon>
        <taxon>Ixodida</taxon>
        <taxon>Ixodoidea</taxon>
        <taxon>Ixodidae</taxon>
        <taxon>Amblyomminae</taxon>
        <taxon>Amblyomma</taxon>
    </lineage>
</organism>
<gene>
    <name evidence="13" type="ORF">V5799_022700</name>
</gene>
<proteinExistence type="inferred from homology"/>
<evidence type="ECO:0000313" key="14">
    <source>
        <dbReference type="Proteomes" id="UP001321473"/>
    </source>
</evidence>
<feature type="region of interest" description="Disordered" evidence="10">
    <location>
        <begin position="928"/>
        <end position="956"/>
    </location>
</feature>
<feature type="compositionally biased region" description="Low complexity" evidence="10">
    <location>
        <begin position="928"/>
        <end position="944"/>
    </location>
</feature>
<dbReference type="InterPro" id="IPR044840">
    <property type="entry name" value="Nup188"/>
</dbReference>
<accession>A0AAQ4FM15</accession>
<sequence length="1296" mass="144994">MADIQRSIKDLWVIISGNTVLRSNELVGIELEKNADQVLNGILYFTEDRKSEATVPEGFNQELLSKLSTLLGLNKKRSYELFCSYLTYEFRGTQDDLRATVSSERNIPHILSEVWNYYRTERLFSLFCLRHILEHFQNASHPYTKLFDGFLMSFNDKQIIIKKVIEQLDLTIEVQPPTRESHGPYMTNTLISQWVNYTLQEQCELLKIVLLYYKDFQPTLDNIILLLDVFQKHNFGQRNSFRKLLSDSHRPILDLISYLECIVLVESMDLDWLHKFHVGQSTGHQLLKGSDATNHQLLKDAEALKVLDRSMSSLGGNRAHGPLLMSWLLVRPWVLPDIPITALAKEAFRMDAFGFLNNALRHPALLGNGVVPRKVHAIVYELVVLLFTSFEHHTFGPIEPLFSLAEKLLEHQGIAEEFWKEGEASGLGHLLAEAKEMFPLKAEPLLQILAALARAGEKSANKVINCFEKVPCFMERLDDVDPNALEAIGGNDSQVRLYAAHFPYDSHSMFIPPGTLGTVLEFGGCKFVRWHTQVNGWQVILCELSKPGDSDKGWLQRLLHIARLIRSLLESESSLQDLLAHLIEGLFVALHRLLLLSHPPIELLGECLQVVAILAGTEPKMTWKRLVLTGLLPALSTQPKSVEQLVKGYMVTDNVLSQAMASQERVIGDHPVCLAFLSLLAAVAETFVETVDEDFLACLAVVLQDIFPTFHKWPYNRVQDRDTIGHRCLSVFHRVLTVSENFKADAVRSTELCVYSLLHGESCPALLRLIVSAEESVARAMEFEGSRHSEELLTSVRLCFSLLNRLLLLGSGAGSPLEQRLLVSPSQTAGGAPSLTVAVGRFLYLRFDPRLCTLAVQLLKRIAKLYPMSLLACLGRDAESFRDQLLLRLSKQTEDVRLKVALLQLLAVCTRTQPGLFQLLLGSASSTAPPPSSSSSSSTGASLGNCTEGKKDREGSSGLGLCLGEVLKILRTKQEGVHFCPADLHCSSIEFIHSLWACHQLRAMELLRKDKSFWGLVCFPLMEETVANQECRLVAFIFKTLALELYQSKSELDPNVKAVLDKARQKGQIKAWSKLVTSSLTQHSFSGTLNTSAVSITDVSELPNPVAESFVLLSGWRNLCVTLSECRHVQLSSADKNFILKDLLSILITDEVLTNHKISILLAELYLVLLKHWSSDSTSKASDWAKSVGTVLHVLHAGIMSHHPRLVLVLSVIAASMVKLLGVHQEAEKEPYQLDLHNWVGYLCPLLTYYGRKCTEEGFRSPNSLIVQVLLHSCNRCSLVNGVKSPNTKPQNRSIL</sequence>
<dbReference type="PANTHER" id="PTHR31431:SF1">
    <property type="entry name" value="NUCLEOPORIN NUP188"/>
    <property type="match status" value="1"/>
</dbReference>
<evidence type="ECO:0000259" key="12">
    <source>
        <dbReference type="Pfam" id="PF21093"/>
    </source>
</evidence>
<evidence type="ECO:0000256" key="3">
    <source>
        <dbReference type="ARBA" id="ARBA00022816"/>
    </source>
</evidence>
<name>A0AAQ4FM15_AMBAM</name>
<evidence type="ECO:0000256" key="5">
    <source>
        <dbReference type="ARBA" id="ARBA00023010"/>
    </source>
</evidence>
<comment type="subcellular location">
    <subcellularLocation>
        <location evidence="1">Nucleus</location>
        <location evidence="1">Nuclear pore complex</location>
    </subcellularLocation>
</comment>
<reference evidence="13 14" key="1">
    <citation type="journal article" date="2023" name="Arcadia Sci">
        <title>De novo assembly of a long-read Amblyomma americanum tick genome.</title>
        <authorList>
            <person name="Chou S."/>
            <person name="Poskanzer K.E."/>
            <person name="Rollins M."/>
            <person name="Thuy-Boun P.S."/>
        </authorList>
    </citation>
    <scope>NUCLEOTIDE SEQUENCE [LARGE SCALE GENOMIC DNA]</scope>
    <source>
        <strain evidence="13">F_SG_1</strain>
        <tissue evidence="13">Salivary glands</tissue>
    </source>
</reference>
<dbReference type="Proteomes" id="UP001321473">
    <property type="component" value="Unassembled WGS sequence"/>
</dbReference>
<evidence type="ECO:0000256" key="4">
    <source>
        <dbReference type="ARBA" id="ARBA00022927"/>
    </source>
</evidence>
<evidence type="ECO:0000256" key="7">
    <source>
        <dbReference type="ARBA" id="ARBA00023242"/>
    </source>
</evidence>
<evidence type="ECO:0000259" key="11">
    <source>
        <dbReference type="Pfam" id="PF10487"/>
    </source>
</evidence>
<keyword evidence="14" id="KW-1185">Reference proteome</keyword>
<dbReference type="InterPro" id="IPR048883">
    <property type="entry name" value="Nup188_N-subdom_III"/>
</dbReference>
<dbReference type="GO" id="GO:0044611">
    <property type="term" value="C:nuclear pore inner ring"/>
    <property type="evidence" value="ECO:0007669"/>
    <property type="project" value="TreeGrafter"/>
</dbReference>
<evidence type="ECO:0000256" key="6">
    <source>
        <dbReference type="ARBA" id="ARBA00023132"/>
    </source>
</evidence>
<dbReference type="InterPro" id="IPR018864">
    <property type="entry name" value="Nucleoporin_Nup188_N"/>
</dbReference>
<keyword evidence="5" id="KW-0811">Translocation</keyword>
<comment type="caution">
    <text evidence="13">The sequence shown here is derived from an EMBL/GenBank/DDBJ whole genome shotgun (WGS) entry which is preliminary data.</text>
</comment>